<evidence type="ECO:0000256" key="1">
    <source>
        <dbReference type="ARBA" id="ARBA00004123"/>
    </source>
</evidence>
<evidence type="ECO:0000256" key="4">
    <source>
        <dbReference type="ARBA" id="ARBA00022499"/>
    </source>
</evidence>
<feature type="domain" description="BHLH" evidence="18">
    <location>
        <begin position="2343"/>
        <end position="2394"/>
    </location>
</feature>
<dbReference type="GO" id="GO:0032991">
    <property type="term" value="C:protein-containing complex"/>
    <property type="evidence" value="ECO:0007669"/>
    <property type="project" value="UniProtKB-ARBA"/>
</dbReference>
<feature type="region of interest" description="Disordered" evidence="16">
    <location>
        <begin position="1129"/>
        <end position="1154"/>
    </location>
</feature>
<feature type="coiled-coil region" evidence="15">
    <location>
        <begin position="2384"/>
        <end position="2411"/>
    </location>
</feature>
<dbReference type="GO" id="GO:0000981">
    <property type="term" value="F:DNA-binding transcription factor activity, RNA polymerase II-specific"/>
    <property type="evidence" value="ECO:0000318"/>
    <property type="project" value="GO_Central"/>
</dbReference>
<evidence type="ECO:0000256" key="11">
    <source>
        <dbReference type="ARBA" id="ARBA00023242"/>
    </source>
</evidence>
<feature type="compositionally biased region" description="Low complexity" evidence="16">
    <location>
        <begin position="2500"/>
        <end position="2518"/>
    </location>
</feature>
<feature type="compositionally biased region" description="Basic residues" evidence="16">
    <location>
        <begin position="607"/>
        <end position="626"/>
    </location>
</feature>
<keyword evidence="20" id="KW-1185">Reference proteome</keyword>
<dbReference type="PROSITE" id="PS50252">
    <property type="entry name" value="TBOX_3"/>
    <property type="match status" value="1"/>
</dbReference>
<keyword evidence="9 14" id="KW-0238">DNA-binding</keyword>
<dbReference type="PANTHER" id="PTHR11267">
    <property type="entry name" value="T-BOX PROTEIN-RELATED"/>
    <property type="match status" value="1"/>
</dbReference>
<reference evidence="20" key="1">
    <citation type="submission" date="2011-12" db="EMBL/GenBank/DDBJ databases">
        <title>The Draft Genome of Lepisosteus oculatus.</title>
        <authorList>
            <consortium name="The Broad Institute Genome Assembly &amp; Analysis Group"/>
            <consortium name="Computational R&amp;D Group"/>
            <consortium name="and Sequencing Platform"/>
            <person name="Di Palma F."/>
            <person name="Alfoldi J."/>
            <person name="Johnson J."/>
            <person name="Berlin A."/>
            <person name="Gnerre S."/>
            <person name="Jaffe D."/>
            <person name="MacCallum I."/>
            <person name="Young S."/>
            <person name="Walker B.J."/>
            <person name="Lander E.S."/>
            <person name="Lindblad-Toh K."/>
        </authorList>
    </citation>
    <scope>NUCLEOTIDE SEQUENCE [LARGE SCALE GENOMIC DNA]</scope>
</reference>
<feature type="compositionally biased region" description="Polar residues" evidence="16">
    <location>
        <begin position="2453"/>
        <end position="2464"/>
    </location>
</feature>
<evidence type="ECO:0000256" key="9">
    <source>
        <dbReference type="ARBA" id="ARBA00023125"/>
    </source>
</evidence>
<dbReference type="GO" id="GO:0000785">
    <property type="term" value="C:chromatin"/>
    <property type="evidence" value="ECO:0000318"/>
    <property type="project" value="GO_Central"/>
</dbReference>
<feature type="compositionally biased region" description="Low complexity" evidence="16">
    <location>
        <begin position="2928"/>
        <end position="2951"/>
    </location>
</feature>
<dbReference type="Ensembl" id="ENSLOCT00000014397.1">
    <property type="protein sequence ID" value="ENSLOCP00000014368.1"/>
    <property type="gene ID" value="ENSLOCG00000011689.1"/>
</dbReference>
<dbReference type="InterPro" id="IPR036638">
    <property type="entry name" value="HLH_DNA-bd_sf"/>
</dbReference>
<feature type="compositionally biased region" description="Basic and acidic residues" evidence="16">
    <location>
        <begin position="2153"/>
        <end position="2168"/>
    </location>
</feature>
<feature type="region of interest" description="Disordered" evidence="16">
    <location>
        <begin position="2783"/>
        <end position="2821"/>
    </location>
</feature>
<evidence type="ECO:0000256" key="8">
    <source>
        <dbReference type="ARBA" id="ARBA00023054"/>
    </source>
</evidence>
<feature type="compositionally biased region" description="Basic and acidic residues" evidence="16">
    <location>
        <begin position="2192"/>
        <end position="2218"/>
    </location>
</feature>
<keyword evidence="11 14" id="KW-0539">Nucleus</keyword>
<dbReference type="GO" id="GO:0046983">
    <property type="term" value="F:protein dimerization activity"/>
    <property type="evidence" value="ECO:0007669"/>
    <property type="project" value="InterPro"/>
</dbReference>
<dbReference type="InterPro" id="IPR001699">
    <property type="entry name" value="TF_T-box"/>
</dbReference>
<organism evidence="19 20">
    <name type="scientific">Lepisosteus oculatus</name>
    <name type="common">Spotted gar</name>
    <dbReference type="NCBI Taxonomy" id="7918"/>
    <lineage>
        <taxon>Eukaryota</taxon>
        <taxon>Metazoa</taxon>
        <taxon>Chordata</taxon>
        <taxon>Craniata</taxon>
        <taxon>Vertebrata</taxon>
        <taxon>Euteleostomi</taxon>
        <taxon>Actinopterygii</taxon>
        <taxon>Neopterygii</taxon>
        <taxon>Holostei</taxon>
        <taxon>Semionotiformes</taxon>
        <taxon>Lepisosteidae</taxon>
        <taxon>Lepisosteus</taxon>
    </lineage>
</organism>
<dbReference type="GO" id="GO:0006357">
    <property type="term" value="P:regulation of transcription by RNA polymerase II"/>
    <property type="evidence" value="ECO:0000318"/>
    <property type="project" value="GO_Central"/>
</dbReference>
<dbReference type="FunFam" id="4.10.280.10:FF:000040">
    <property type="entry name" value="MAX gene-associated protein isoform X1"/>
    <property type="match status" value="1"/>
</dbReference>
<keyword evidence="7" id="KW-0805">Transcription regulation</keyword>
<feature type="compositionally biased region" description="Low complexity" evidence="16">
    <location>
        <begin position="906"/>
        <end position="930"/>
    </location>
</feature>
<feature type="compositionally biased region" description="Basic and acidic residues" evidence="16">
    <location>
        <begin position="2618"/>
        <end position="2635"/>
    </location>
</feature>
<dbReference type="GO" id="GO:0045893">
    <property type="term" value="P:positive regulation of DNA-templated transcription"/>
    <property type="evidence" value="ECO:0007669"/>
    <property type="project" value="InterPro"/>
</dbReference>
<dbReference type="PROSITE" id="PS50888">
    <property type="entry name" value="BHLH"/>
    <property type="match status" value="1"/>
</dbReference>
<feature type="region of interest" description="Disordered" evidence="16">
    <location>
        <begin position="475"/>
        <end position="542"/>
    </location>
</feature>
<evidence type="ECO:0000256" key="6">
    <source>
        <dbReference type="ARBA" id="ARBA00022843"/>
    </source>
</evidence>
<feature type="region of interest" description="Disordered" evidence="16">
    <location>
        <begin position="2318"/>
        <end position="2343"/>
    </location>
</feature>
<feature type="compositionally biased region" description="Low complexity" evidence="16">
    <location>
        <begin position="1739"/>
        <end position="1754"/>
    </location>
</feature>
<accession>W5N159</accession>
<evidence type="ECO:0000256" key="2">
    <source>
        <dbReference type="ARBA" id="ARBA00022481"/>
    </source>
</evidence>
<keyword evidence="3" id="KW-0678">Repressor</keyword>
<dbReference type="PANTHER" id="PTHR11267:SF32">
    <property type="entry name" value="MAX GENE-ASSOCIATED PROTEIN"/>
    <property type="match status" value="1"/>
</dbReference>
<evidence type="ECO:0000256" key="10">
    <source>
        <dbReference type="ARBA" id="ARBA00023163"/>
    </source>
</evidence>
<dbReference type="InterPro" id="IPR008967">
    <property type="entry name" value="p53-like_TF_DNA-bd_sf"/>
</dbReference>
<evidence type="ECO:0000256" key="12">
    <source>
        <dbReference type="ARBA" id="ARBA00059348"/>
    </source>
</evidence>
<feature type="compositionally biased region" description="Acidic residues" evidence="16">
    <location>
        <begin position="2219"/>
        <end position="2253"/>
    </location>
</feature>
<reference evidence="19" key="3">
    <citation type="submission" date="2025-09" db="UniProtKB">
        <authorList>
            <consortium name="Ensembl"/>
        </authorList>
    </citation>
    <scope>IDENTIFICATION</scope>
</reference>
<dbReference type="SUPFAM" id="SSF47459">
    <property type="entry name" value="HLH, helix-loop-helix DNA-binding domain"/>
    <property type="match status" value="1"/>
</dbReference>
<dbReference type="GeneTree" id="ENSGT00940000156269"/>
<feature type="compositionally biased region" description="Polar residues" evidence="16">
    <location>
        <begin position="2131"/>
        <end position="2151"/>
    </location>
</feature>
<feature type="region of interest" description="Disordered" evidence="16">
    <location>
        <begin position="2002"/>
        <end position="2260"/>
    </location>
</feature>
<dbReference type="GO" id="GO:0000978">
    <property type="term" value="F:RNA polymerase II cis-regulatory region sequence-specific DNA binding"/>
    <property type="evidence" value="ECO:0000318"/>
    <property type="project" value="GO_Central"/>
</dbReference>
<keyword evidence="10" id="KW-0804">Transcription</keyword>
<dbReference type="Bgee" id="ENSLOCG00000011689">
    <property type="expression patterns" value="Expressed in ovary and 10 other cell types or tissues"/>
</dbReference>
<feature type="compositionally biased region" description="Acidic residues" evidence="16">
    <location>
        <begin position="1129"/>
        <end position="1142"/>
    </location>
</feature>
<feature type="region of interest" description="Disordered" evidence="16">
    <location>
        <begin position="275"/>
        <end position="317"/>
    </location>
</feature>
<comment type="subcellular location">
    <subcellularLocation>
        <location evidence="1 14">Nucleus</location>
    </subcellularLocation>
</comment>
<dbReference type="GO" id="GO:0001708">
    <property type="term" value="P:cell fate specification"/>
    <property type="evidence" value="ECO:0000318"/>
    <property type="project" value="GO_Central"/>
</dbReference>
<sequence length="2951" mass="316804">MEKQAMMVLADEGRVPPIAPASASTPPAFFVILKPGQAGDGGLEQQGILVSNQDVNAAGITPIKPKNLSENLPPESSCRGVKVTLDNNNMWNEFYRCRTEMILTKQGRRMFPYCRFRISGMEPFQRYILVMDITPMDNNRYKWNGRYWEINGKAEPHVLGRVFIHPESPSSGHYWMQQPVSFYKLKLTNNTLDQEGHVILHSMHRYLPRLHIVPADKATEVIQLNGPDVMTFTFPQTEFFAVTAYQNLRITQLKIDYNPFAKGFREDGQCYRPIKFKGDAPATGGSDPKASPFPPLDLSKTSHSGEEGKPPRKTLKSLFGSPEVFDEVMDQELFGSEGYDIGFLNDEILPIKSNATPKTSREKPISPPPSSTPFNSIIATKRMEGVKKEGSCSAASASQIGHGQVTDVFGRLPRTSVCNRKPPRTSTPVPTQEGNGSQKEQHDTQLGVAKAKVFSIDSGRPAVCIKPCSDFADEAATPEVRQERSSAAPFPDVHPPEKDKGGAGITDLPVKVSPVTPSETEKPALKDILQLQQKGQPVPPPKAFLFQETQEKISSILSAKRPIAPKPPPDAKGLVSSESLLRPDKQVSSSEAAAPSAIKSPKILHPPGKKRRQRKVRFGKVGKPSKKTGVTGTGPVLGSPTDASMQPDLEEVEGVLFVSFTSKDALEIHLGDQPQGGDTIQPPETAEIPEKNEVPESLQDRILRLQDALLKDLKRFKHRQAIHPVLQEAVGLKLNFVDPSLAIDLKYLGVRLPLPPPVPCAGTDGNPAAQTSSPDVPFISRTGKTNDFTKIKGWREKFNVNSEASSSRTEGSGGSEGALKNRSAFCSDMLDEYLENEGKLIDERAASFSQSTTLAPVAYQLPTKSTSYVRTLDSVLKKQAPALPPPSPSFPFKAFSTPKRPKAAPKQKASPKPTASPGVKAKPGAAAAKRPPSHSAKQKTLPSYSAGKPAAKTKSAPIFYCPASSAPLEPGQEQPVSERLVLKQEAGGRPVAAASSRVAGLSKSLARLMDLEDGALWEGKGRTYVTEERAEVALASLLTAQGSLKGRPVGRIIKRRAPPCLNDFCRLGCVCASLAQERRLPTHCRKPECMFGCTCLKRKVVLVKTSPKRKKTTKAADPEDLIFYKALGEEEEEEDGEEEEEGMPLKAKKKKRRKIEYTISEPEPESEPAARVYTLWNRKEGEIDPEPLFIPPPSACYSQSSSSGFPRVSGSTRSYIPKAHPVVTEEEKDPVYLYFESMMTCARVRHYAHKRAQSQPLCACRSVLCSGRQHAIFHMSPAELSYDCSEILNLCRFNPTDGKPGMLRADTQVSAPTTPQKIQPRMLTPSEPTRMLEIVSECNWEQERDRILRTVSQHMAQNNLAQSFKVGRYLIEQVSQSHKKEGSGSVITSTIRISLPAAETDGAERTATLKEEQAEGSASARKKELEVVEMPSEGTSKCAAKKLRKMKDKLSRGKALPFYTGVSPAGILTANKKQPGSPQQGLIKKVFSDCHCSCKLLFPNAAASSTACSGTTTVSLSSGTASPGITTVTQKLSVPKPTVGKVFTQFVVNRISSLQQRLPGSSTPQLVSGVHKFTLSSAPLVVVSSALPARTPRAEQVARAGPPSPSPSVNSASKASPRGQSSPESPSVEVVPPTSNSSASTASGTSGTSTSSSATVIKVSAAGPQGLPITFLSLSPNLRLGKLCSRSPLCSSRSVSVVCPAFQIAILSPHTTNPTGGLARVPVAVPGIETPTPTAPAMSVPSGGSPTGGVNPTNRRPGTRLLLIPVQPSSPAVRPATPSLGPQLSPGQRMVLQPVRSSTGTTLFRHPNGQLIQLVPLSQLRTVQPNVLIRNPGSVIRLPAPPHPPPDSTTPPAAAAKSPVCSTAVLAGLSPSTSATSPTSGSKASAAAGIMGHTETYTLRISPATGTKLSVQGPESKLITYSSGGQLPGSQASVLPITSGGFTLLQIPKTTAASAAKPSSELVQPVLLEVQKQVPKAKGSPKAPQEHAPAHAEVVLQQVKVKEAQKASDPAKTQQKEESPDHSEAEDTDASLQDVTPAGIVSSDHSYTSGRDPVELKGSDSDHSYTSGQMQDSETLLDGSLPKPQSETDPELGVTNHKPSKTVLESGQPAPIALLSGSSKSSVSCVKDSLAKNSSGETCAESSTSKQSLPRTFSKEDVSSGKSGETRPGRPASEEEGSESLSCTEPCTHPSVDTKDWTRTKSGESSRVEIKEEVRNLEEGEVEGVEGEQTGDSEVDVEEEDESEDDSEEEDNEPASVNDVYRWYMQEESDLSEEDEAIDIETVEELSEKINIARLKAVAVQMKLDKVQLRSIHEAKRKASGMKPKLKLQPGGREEDEVGSASSLRINHTVNERRRRSELRELFDNMKKVLGLENLPKASKFYILRQALNEIQALVDESDRLEAQKNMLMRKRSVFIKKVAQTSGKTEELIIKKLEYICAKQKSLETQRKKLAQRNSSKTVTTQPHPEPALSMGSLTSPSSPVRRPLILSKRRSSAPQPTGLPSSVSSPLASPSLSAGSSTVPAEGSILTFKAHAPAPSPLSSTILHSDTNALTAEIEGVPISSIPGVASVTIEVPGISLPFQVKNFPELSIPVSAPNKDSKPAQAKDNPAASLLSSKKAADKKERRNRRIPDEHGASQSLSSSLDCGLELKKDQAPSGMAEQRDAPKSSSAPVSHKKKEEGLDDGEITGDWVMPIHNTRETTDDVDDPEDGEKSGRSDERSGLSLVGDLASSQEDEDDDDDEDEDSEDETLTSLLNEIVFLNQQMNNDSSGLPAVTQARFAHRSLLGQKKPGAELSEEEGSSKQGEGGAEPDEDSALSPLFLQLDEDLLKSKDLSHVKSKPKSARGDYVKSVIGSELLDSVPKSNRVANGCGQQSPPQSGKGGSLTPPPLLQMKAGIVPAAAASSRGTSNDGEVSWRPMPRLAPLGLKTSSNPSLDSLSLSSKAMKSLAPV</sequence>
<feature type="domain" description="T-box" evidence="17">
    <location>
        <begin position="85"/>
        <end position="266"/>
    </location>
</feature>
<dbReference type="eggNOG" id="KOG3585">
    <property type="taxonomic scope" value="Eukaryota"/>
</dbReference>
<dbReference type="Proteomes" id="UP000018468">
    <property type="component" value="Linkage group LG7"/>
</dbReference>
<reference evidence="19" key="2">
    <citation type="submission" date="2025-08" db="UniProtKB">
        <authorList>
            <consortium name="Ensembl"/>
        </authorList>
    </citation>
    <scope>IDENTIFICATION</scope>
</reference>
<dbReference type="Pfam" id="PF00010">
    <property type="entry name" value="HLH"/>
    <property type="match status" value="1"/>
</dbReference>
<evidence type="ECO:0000256" key="3">
    <source>
        <dbReference type="ARBA" id="ARBA00022491"/>
    </source>
</evidence>
<dbReference type="Pfam" id="PF16059">
    <property type="entry name" value="MGA_dom"/>
    <property type="match status" value="1"/>
</dbReference>
<feature type="compositionally biased region" description="Low complexity" evidence="16">
    <location>
        <begin position="1607"/>
        <end position="1651"/>
    </location>
</feature>
<feature type="compositionally biased region" description="Low complexity" evidence="16">
    <location>
        <begin position="2116"/>
        <end position="2128"/>
    </location>
</feature>
<evidence type="ECO:0000256" key="16">
    <source>
        <dbReference type="SAM" id="MobiDB-lite"/>
    </source>
</evidence>
<proteinExistence type="predicted"/>
<feature type="region of interest" description="Disordered" evidence="16">
    <location>
        <begin position="2862"/>
        <end position="2951"/>
    </location>
</feature>
<keyword evidence="4" id="KW-1017">Isopeptide bond</keyword>
<feature type="region of interest" description="Disordered" evidence="16">
    <location>
        <begin position="1593"/>
        <end position="1651"/>
    </location>
</feature>
<feature type="region of interest" description="Disordered" evidence="16">
    <location>
        <begin position="395"/>
        <end position="445"/>
    </location>
</feature>
<feature type="region of interest" description="Disordered" evidence="16">
    <location>
        <begin position="353"/>
        <end position="375"/>
    </location>
</feature>
<feature type="region of interest" description="Disordered" evidence="16">
    <location>
        <begin position="2593"/>
        <end position="2754"/>
    </location>
</feature>
<keyword evidence="6" id="KW-0832">Ubl conjugation</keyword>
<feature type="compositionally biased region" description="Basic and acidic residues" evidence="16">
    <location>
        <begin position="2052"/>
        <end position="2063"/>
    </location>
</feature>
<evidence type="ECO:0000256" key="5">
    <source>
        <dbReference type="ARBA" id="ARBA00022553"/>
    </source>
</evidence>
<dbReference type="InParanoid" id="W5N159"/>
<evidence type="ECO:0000256" key="14">
    <source>
        <dbReference type="PROSITE-ProRule" id="PRU00201"/>
    </source>
</evidence>
<dbReference type="Gene3D" id="2.60.40.820">
    <property type="entry name" value="Transcription factor, T-box"/>
    <property type="match status" value="1"/>
</dbReference>
<evidence type="ECO:0000256" key="13">
    <source>
        <dbReference type="ARBA" id="ARBA00067820"/>
    </source>
</evidence>
<keyword evidence="2" id="KW-0488">Methylation</keyword>
<dbReference type="Pfam" id="PF00907">
    <property type="entry name" value="T-box"/>
    <property type="match status" value="1"/>
</dbReference>
<feature type="region of interest" description="Disordered" evidence="16">
    <location>
        <begin position="879"/>
        <end position="949"/>
    </location>
</feature>
<evidence type="ECO:0000256" key="15">
    <source>
        <dbReference type="SAM" id="Coils"/>
    </source>
</evidence>
<comment type="caution">
    <text evidence="14">Lacks conserved residue(s) required for the propagation of feature annotation.</text>
</comment>
<feature type="compositionally biased region" description="Polar residues" evidence="16">
    <location>
        <begin position="2064"/>
        <end position="2074"/>
    </location>
</feature>
<name>W5N159_LEPOC</name>
<dbReference type="InterPro" id="IPR011598">
    <property type="entry name" value="bHLH_dom"/>
</dbReference>
<dbReference type="InterPro" id="IPR046360">
    <property type="entry name" value="T-box_DNA-bd"/>
</dbReference>
<evidence type="ECO:0000313" key="20">
    <source>
        <dbReference type="Proteomes" id="UP000018468"/>
    </source>
</evidence>
<feature type="compositionally biased region" description="Basic and acidic residues" evidence="16">
    <location>
        <begin position="1402"/>
        <end position="1413"/>
    </location>
</feature>
<dbReference type="InterPro" id="IPR032060">
    <property type="entry name" value="MGA_dom"/>
</dbReference>
<feature type="region of interest" description="Disordered" evidence="16">
    <location>
        <begin position="1398"/>
        <end position="1429"/>
    </location>
</feature>
<dbReference type="FunFam" id="2.60.40.820:FF:000009">
    <property type="entry name" value="MAX gene-associated protein isoform X1"/>
    <property type="match status" value="1"/>
</dbReference>
<feature type="compositionally biased region" description="Polar residues" evidence="16">
    <location>
        <begin position="424"/>
        <end position="438"/>
    </location>
</feature>
<protein>
    <recommendedName>
        <fullName evidence="13">MAX gene-associated protein</fullName>
    </recommendedName>
</protein>
<dbReference type="SMART" id="SM00425">
    <property type="entry name" value="TBOX"/>
    <property type="match status" value="1"/>
</dbReference>
<dbReference type="Gene3D" id="4.10.280.10">
    <property type="entry name" value="Helix-loop-helix DNA-binding domain"/>
    <property type="match status" value="1"/>
</dbReference>
<evidence type="ECO:0000259" key="17">
    <source>
        <dbReference type="PROSITE" id="PS50252"/>
    </source>
</evidence>
<dbReference type="SUPFAM" id="SSF49417">
    <property type="entry name" value="p53-like transcription factors"/>
    <property type="match status" value="1"/>
</dbReference>
<feature type="compositionally biased region" description="Basic and acidic residues" evidence="16">
    <location>
        <begin position="2711"/>
        <end position="2721"/>
    </location>
</feature>
<feature type="region of interest" description="Disordered" evidence="16">
    <location>
        <begin position="1733"/>
        <end position="1755"/>
    </location>
</feature>
<evidence type="ECO:0000259" key="18">
    <source>
        <dbReference type="PROSITE" id="PS50888"/>
    </source>
</evidence>
<feature type="compositionally biased region" description="Basic and acidic residues" evidence="16">
    <location>
        <begin position="2014"/>
        <end position="2025"/>
    </location>
</feature>
<feature type="compositionally biased region" description="Acidic residues" evidence="16">
    <location>
        <begin position="2733"/>
        <end position="2750"/>
    </location>
</feature>
<evidence type="ECO:0000313" key="19">
    <source>
        <dbReference type="Ensembl" id="ENSLOCP00000014368.1"/>
    </source>
</evidence>
<dbReference type="InterPro" id="IPR036960">
    <property type="entry name" value="T-box_sf"/>
</dbReference>
<keyword evidence="5" id="KW-0597">Phosphoprotein</keyword>
<feature type="region of interest" description="Disordered" evidence="16">
    <location>
        <begin position="2448"/>
        <end position="2518"/>
    </location>
</feature>
<keyword evidence="8 15" id="KW-0175">Coiled coil</keyword>
<dbReference type="InterPro" id="IPR018186">
    <property type="entry name" value="TF_T-box_CS"/>
</dbReference>
<dbReference type="EMBL" id="AHAT01019088">
    <property type="status" value="NOT_ANNOTATED_CDS"/>
    <property type="molecule type" value="Genomic_DNA"/>
</dbReference>
<evidence type="ECO:0000256" key="7">
    <source>
        <dbReference type="ARBA" id="ARBA00023015"/>
    </source>
</evidence>
<dbReference type="OMA" id="FQRKATH"/>
<dbReference type="PRINTS" id="PR00937">
    <property type="entry name" value="TBOX"/>
</dbReference>
<feature type="region of interest" description="Disordered" evidence="16">
    <location>
        <begin position="671"/>
        <end position="692"/>
    </location>
</feature>
<dbReference type="STRING" id="7918.ENSLOCP00000014368"/>
<feature type="region of interest" description="Disordered" evidence="16">
    <location>
        <begin position="800"/>
        <end position="819"/>
    </location>
</feature>
<feature type="compositionally biased region" description="Low complexity" evidence="16">
    <location>
        <begin position="2870"/>
        <end position="2879"/>
    </location>
</feature>
<dbReference type="PROSITE" id="PS01264">
    <property type="entry name" value="TBOX_2"/>
    <property type="match status" value="1"/>
</dbReference>
<dbReference type="CDD" id="cd20195">
    <property type="entry name" value="T-box_MGA-like"/>
    <property type="match status" value="1"/>
</dbReference>
<comment type="function">
    <text evidence="12">Functions as a dual-specificity transcription factor, regulating the expression of both MAX-network and T-box family target genes. Functions as a repressor or an activator. Binds to 5'-AATTTCACACCTAGGTGTGAAATT-3' core sequence and seems to regulate MYC-MAX target genes. Suppresses transcriptional activation by MYC and inhibits MYC-dependent cell transformation. Function activated by heterodimerization with MAX. This heterodimerization serves the dual function of both generating an E-box-binding heterodimer and simultaneously blocking interaction of a corepressor.</text>
</comment>
<dbReference type="GO" id="GO:0005634">
    <property type="term" value="C:nucleus"/>
    <property type="evidence" value="ECO:0000318"/>
    <property type="project" value="GO_Central"/>
</dbReference>
<feature type="region of interest" description="Disordered" evidence="16">
    <location>
        <begin position="556"/>
        <end position="645"/>
    </location>
</feature>